<reference evidence="8 9" key="1">
    <citation type="submission" date="2021-03" db="EMBL/GenBank/DDBJ databases">
        <title>Sequencing the genomes of 1000 actinobacteria strains.</title>
        <authorList>
            <person name="Klenk H.-P."/>
        </authorList>
    </citation>
    <scope>NUCLEOTIDE SEQUENCE [LARGE SCALE GENOMIC DNA]</scope>
    <source>
        <strain evidence="8 9">DSM 15797</strain>
    </source>
</reference>
<gene>
    <name evidence="8" type="ORF">JOF47_002273</name>
</gene>
<dbReference type="PROSITE" id="PS01039">
    <property type="entry name" value="SBP_BACTERIAL_3"/>
    <property type="match status" value="1"/>
</dbReference>
<dbReference type="PANTHER" id="PTHR30085">
    <property type="entry name" value="AMINO ACID ABC TRANSPORTER PERMEASE"/>
    <property type="match status" value="1"/>
</dbReference>
<keyword evidence="3 6" id="KW-0732">Signal</keyword>
<dbReference type="InterPro" id="IPR001638">
    <property type="entry name" value="Solute-binding_3/MltF_N"/>
</dbReference>
<comment type="similarity">
    <text evidence="1 4">Belongs to the bacterial solute-binding protein 3 family.</text>
</comment>
<evidence type="ECO:0000313" key="9">
    <source>
        <dbReference type="Proteomes" id="UP001296993"/>
    </source>
</evidence>
<evidence type="ECO:0000256" key="3">
    <source>
        <dbReference type="ARBA" id="ARBA00022729"/>
    </source>
</evidence>
<feature type="domain" description="Solute-binding protein family 3/N-terminal" evidence="7">
    <location>
        <begin position="34"/>
        <end position="257"/>
    </location>
</feature>
<feature type="region of interest" description="Disordered" evidence="5">
    <location>
        <begin position="255"/>
        <end position="274"/>
    </location>
</feature>
<dbReference type="InterPro" id="IPR018313">
    <property type="entry name" value="SBP_3_CS"/>
</dbReference>
<dbReference type="InterPro" id="IPR051455">
    <property type="entry name" value="Bact_solute-bind_prot3"/>
</dbReference>
<dbReference type="SMART" id="SM00062">
    <property type="entry name" value="PBPb"/>
    <property type="match status" value="1"/>
</dbReference>
<dbReference type="Proteomes" id="UP001296993">
    <property type="component" value="Unassembled WGS sequence"/>
</dbReference>
<dbReference type="Pfam" id="PF00497">
    <property type="entry name" value="SBP_bac_3"/>
    <property type="match status" value="1"/>
</dbReference>
<proteinExistence type="inferred from homology"/>
<keyword evidence="2" id="KW-0813">Transport</keyword>
<feature type="chain" id="PRO_5045875268" evidence="6">
    <location>
        <begin position="23"/>
        <end position="274"/>
    </location>
</feature>
<dbReference type="PROSITE" id="PS51257">
    <property type="entry name" value="PROKAR_LIPOPROTEIN"/>
    <property type="match status" value="1"/>
</dbReference>
<dbReference type="PANTHER" id="PTHR30085:SF6">
    <property type="entry name" value="ABC TRANSPORTER GLUTAMINE-BINDING PROTEIN GLNH"/>
    <property type="match status" value="1"/>
</dbReference>
<comment type="caution">
    <text evidence="8">The sequence shown here is derived from an EMBL/GenBank/DDBJ whole genome shotgun (WGS) entry which is preliminary data.</text>
</comment>
<dbReference type="RefSeq" id="WP_209997870.1">
    <property type="nucleotide sequence ID" value="NZ_BAAAJY010000002.1"/>
</dbReference>
<evidence type="ECO:0000256" key="2">
    <source>
        <dbReference type="ARBA" id="ARBA00022448"/>
    </source>
</evidence>
<evidence type="ECO:0000256" key="4">
    <source>
        <dbReference type="RuleBase" id="RU003744"/>
    </source>
</evidence>
<evidence type="ECO:0000313" key="8">
    <source>
        <dbReference type="EMBL" id="MBP2386762.1"/>
    </source>
</evidence>
<feature type="signal peptide" evidence="6">
    <location>
        <begin position="1"/>
        <end position="22"/>
    </location>
</feature>
<dbReference type="EMBL" id="JAGIOF010000001">
    <property type="protein sequence ID" value="MBP2386762.1"/>
    <property type="molecule type" value="Genomic_DNA"/>
</dbReference>
<dbReference type="SUPFAM" id="SSF53850">
    <property type="entry name" value="Periplasmic binding protein-like II"/>
    <property type="match status" value="1"/>
</dbReference>
<dbReference type="CDD" id="cd13690">
    <property type="entry name" value="PBP2_GluB"/>
    <property type="match status" value="1"/>
</dbReference>
<name>A0ABS4XE64_9MICC</name>
<evidence type="ECO:0000256" key="5">
    <source>
        <dbReference type="SAM" id="MobiDB-lite"/>
    </source>
</evidence>
<keyword evidence="9" id="KW-1185">Reference proteome</keyword>
<evidence type="ECO:0000256" key="1">
    <source>
        <dbReference type="ARBA" id="ARBA00010333"/>
    </source>
</evidence>
<sequence length="274" mass="28554">MRKTRIAAVAAMAAAAALTLSACGGGGGDAASDKIKIGIKFDQPGVGYKDGNEYKGFDVDVAKYVANELGYPADKIEFISTPSANRETALQNKQVDMIFASYSITDKRKESVAFAGPYLVAGQDLLVPVDSTITGPEDLNGKTLCSVTGSTSAQKIKDTYAQSVNLQEQSGYAECLGGMSGGTIDAVTTDDIILAGLAAQPANAGKFKVVGKPFSEEKYGVGLNKESTKCADINKAITKMIDSGEWQKAIDANTAGTGYKPNPALNPPKMDPCA</sequence>
<evidence type="ECO:0000259" key="7">
    <source>
        <dbReference type="SMART" id="SM00062"/>
    </source>
</evidence>
<protein>
    <submittedName>
        <fullName evidence="8">Glutamate transport system substrate-binding protein</fullName>
    </submittedName>
</protein>
<evidence type="ECO:0000256" key="6">
    <source>
        <dbReference type="SAM" id="SignalP"/>
    </source>
</evidence>
<organism evidence="8 9">
    <name type="scientific">Paeniglutamicibacter kerguelensis</name>
    <dbReference type="NCBI Taxonomy" id="254788"/>
    <lineage>
        <taxon>Bacteria</taxon>
        <taxon>Bacillati</taxon>
        <taxon>Actinomycetota</taxon>
        <taxon>Actinomycetes</taxon>
        <taxon>Micrococcales</taxon>
        <taxon>Micrococcaceae</taxon>
        <taxon>Paeniglutamicibacter</taxon>
    </lineage>
</organism>
<dbReference type="Gene3D" id="3.40.190.10">
    <property type="entry name" value="Periplasmic binding protein-like II"/>
    <property type="match status" value="2"/>
</dbReference>
<feature type="compositionally biased region" description="Pro residues" evidence="5">
    <location>
        <begin position="264"/>
        <end position="274"/>
    </location>
</feature>
<accession>A0ABS4XE64</accession>